<dbReference type="Gene3D" id="2.60.120.260">
    <property type="entry name" value="Galactose-binding domain-like"/>
    <property type="match status" value="1"/>
</dbReference>
<keyword evidence="1" id="KW-1133">Transmembrane helix</keyword>
<feature type="non-terminal residue" evidence="2">
    <location>
        <position position="226"/>
    </location>
</feature>
<sequence>TWNLKELNTSGYYLSGVDYATVSGSIFLKSDPKFEYNITDQYETLVSQSFFPQEFFGKRVQVTGFVKSSNVKATAGMFLQVYRTTNYTIAMSDPPIKGSVNWQKVKNVLDVPQDTIKIAFGSYLYGTGKIWICGFKFDIVDLGVPMTKSDIVSGSFYKTIGLSNYPTDLFELTPVATDNVTTKTDVGVVTGVAIGCFFFGIIMSAVALMVYRRYKMYKPIKSIPTA</sequence>
<dbReference type="Proteomes" id="UP000789342">
    <property type="component" value="Unassembled WGS sequence"/>
</dbReference>
<keyword evidence="3" id="KW-1185">Reference proteome</keyword>
<accession>A0A9N8WMD6</accession>
<dbReference type="AlphaFoldDB" id="A0A9N8WMD6"/>
<evidence type="ECO:0000313" key="2">
    <source>
        <dbReference type="EMBL" id="CAG8491578.1"/>
    </source>
</evidence>
<protein>
    <submittedName>
        <fullName evidence="2">6338_t:CDS:1</fullName>
    </submittedName>
</protein>
<name>A0A9N8WMD6_9GLOM</name>
<reference evidence="2" key="1">
    <citation type="submission" date="2021-06" db="EMBL/GenBank/DDBJ databases">
        <authorList>
            <person name="Kallberg Y."/>
            <person name="Tangrot J."/>
            <person name="Rosling A."/>
        </authorList>
    </citation>
    <scope>NUCLEOTIDE SEQUENCE</scope>
    <source>
        <strain evidence="2">CL551</strain>
    </source>
</reference>
<dbReference type="EMBL" id="CAJVPV010001259">
    <property type="protein sequence ID" value="CAG8491578.1"/>
    <property type="molecule type" value="Genomic_DNA"/>
</dbReference>
<dbReference type="OrthoDB" id="2434837at2759"/>
<comment type="caution">
    <text evidence="2">The sequence shown here is derived from an EMBL/GenBank/DDBJ whole genome shotgun (WGS) entry which is preliminary data.</text>
</comment>
<gene>
    <name evidence="2" type="ORF">AMORRO_LOCUS2802</name>
</gene>
<feature type="transmembrane region" description="Helical" evidence="1">
    <location>
        <begin position="186"/>
        <end position="211"/>
    </location>
</feature>
<evidence type="ECO:0000313" key="3">
    <source>
        <dbReference type="Proteomes" id="UP000789342"/>
    </source>
</evidence>
<evidence type="ECO:0000256" key="1">
    <source>
        <dbReference type="SAM" id="Phobius"/>
    </source>
</evidence>
<organism evidence="2 3">
    <name type="scientific">Acaulospora morrowiae</name>
    <dbReference type="NCBI Taxonomy" id="94023"/>
    <lineage>
        <taxon>Eukaryota</taxon>
        <taxon>Fungi</taxon>
        <taxon>Fungi incertae sedis</taxon>
        <taxon>Mucoromycota</taxon>
        <taxon>Glomeromycotina</taxon>
        <taxon>Glomeromycetes</taxon>
        <taxon>Diversisporales</taxon>
        <taxon>Acaulosporaceae</taxon>
        <taxon>Acaulospora</taxon>
    </lineage>
</organism>
<proteinExistence type="predicted"/>
<keyword evidence="1" id="KW-0812">Transmembrane</keyword>
<keyword evidence="1" id="KW-0472">Membrane</keyword>